<accession>A0A2S8GIL0</accession>
<dbReference type="InterPro" id="IPR008278">
    <property type="entry name" value="4-PPantetheinyl_Trfase_dom"/>
</dbReference>
<feature type="domain" description="4'-phosphopantetheinyl transferase" evidence="2">
    <location>
        <begin position="117"/>
        <end position="178"/>
    </location>
</feature>
<dbReference type="GO" id="GO:0008897">
    <property type="term" value="F:holo-[acyl-carrier-protein] synthase activity"/>
    <property type="evidence" value="ECO:0007669"/>
    <property type="project" value="InterPro"/>
</dbReference>
<keyword evidence="1" id="KW-0808">Transferase</keyword>
<dbReference type="Pfam" id="PF01648">
    <property type="entry name" value="ACPS"/>
    <property type="match status" value="1"/>
</dbReference>
<evidence type="ECO:0000256" key="1">
    <source>
        <dbReference type="ARBA" id="ARBA00022679"/>
    </source>
</evidence>
<dbReference type="Proteomes" id="UP000237819">
    <property type="component" value="Unassembled WGS sequence"/>
</dbReference>
<evidence type="ECO:0000313" key="3">
    <source>
        <dbReference type="EMBL" id="PQO44278.1"/>
    </source>
</evidence>
<dbReference type="RefSeq" id="WP_105337247.1">
    <property type="nucleotide sequence ID" value="NZ_PUHZ01000020.1"/>
</dbReference>
<dbReference type="SUPFAM" id="SSF56214">
    <property type="entry name" value="4'-phosphopantetheinyl transferase"/>
    <property type="match status" value="2"/>
</dbReference>
<proteinExistence type="predicted"/>
<dbReference type="AlphaFoldDB" id="A0A2S8GIL0"/>
<organism evidence="3 4">
    <name type="scientific">Blastopirellula marina</name>
    <dbReference type="NCBI Taxonomy" id="124"/>
    <lineage>
        <taxon>Bacteria</taxon>
        <taxon>Pseudomonadati</taxon>
        <taxon>Planctomycetota</taxon>
        <taxon>Planctomycetia</taxon>
        <taxon>Pirellulales</taxon>
        <taxon>Pirellulaceae</taxon>
        <taxon>Blastopirellula</taxon>
    </lineage>
</organism>
<dbReference type="InterPro" id="IPR037143">
    <property type="entry name" value="4-PPantetheinyl_Trfase_dom_sf"/>
</dbReference>
<dbReference type="Gene3D" id="3.90.470.20">
    <property type="entry name" value="4'-phosphopantetheinyl transferase domain"/>
    <property type="match status" value="2"/>
</dbReference>
<protein>
    <recommendedName>
        <fullName evidence="2">4'-phosphopantetheinyl transferase domain-containing protein</fullName>
    </recommendedName>
</protein>
<dbReference type="OrthoDB" id="211177at2"/>
<dbReference type="GO" id="GO:0000287">
    <property type="term" value="F:magnesium ion binding"/>
    <property type="evidence" value="ECO:0007669"/>
    <property type="project" value="InterPro"/>
</dbReference>
<evidence type="ECO:0000259" key="2">
    <source>
        <dbReference type="Pfam" id="PF01648"/>
    </source>
</evidence>
<name>A0A2S8GIL0_9BACT</name>
<sequence>MTSVPNRIVRYVGDIRRLPVTEPSAWLTAAERHELDFFAHEDRRRQWLAARWVAKRLVARSCDPAQLRRVEVLSRSPAGLGQAPLVRINGELSAYRVSLSHAGDATLVGLTTDAAAIGVDLAWDVPQDRQFSAAWFTEREQAWLAERPESASLLWGLKEAIFKSQGAGQPWNPRGVAIDSYCDHQVRCTLFGRPLSPLATWIRPAARGTATAVWQPPQHDSPAKVEQELSSCL</sequence>
<comment type="caution">
    <text evidence="3">The sequence shown here is derived from an EMBL/GenBank/DDBJ whole genome shotgun (WGS) entry which is preliminary data.</text>
</comment>
<evidence type="ECO:0000313" key="4">
    <source>
        <dbReference type="Proteomes" id="UP000237819"/>
    </source>
</evidence>
<reference evidence="3 4" key="1">
    <citation type="submission" date="2018-02" db="EMBL/GenBank/DDBJ databases">
        <title>Comparative genomes isolates from brazilian mangrove.</title>
        <authorList>
            <person name="Araujo J.E."/>
            <person name="Taketani R.G."/>
            <person name="Silva M.C.P."/>
            <person name="Loureco M.V."/>
            <person name="Andreote F.D."/>
        </authorList>
    </citation>
    <scope>NUCLEOTIDE SEQUENCE [LARGE SCALE GENOMIC DNA]</scope>
    <source>
        <strain evidence="3 4">Nap-Phe MGV</strain>
    </source>
</reference>
<dbReference type="EMBL" id="PUHZ01000020">
    <property type="protein sequence ID" value="PQO44278.1"/>
    <property type="molecule type" value="Genomic_DNA"/>
</dbReference>
<gene>
    <name evidence="3" type="ORF">C5Y93_20160</name>
</gene>